<comment type="catalytic activity">
    <reaction evidence="3">
        <text>L-seryl-[protein] + ATP = O-phospho-L-seryl-[protein] + ADP + H(+)</text>
        <dbReference type="Rhea" id="RHEA:17989"/>
        <dbReference type="Rhea" id="RHEA-COMP:9863"/>
        <dbReference type="Rhea" id="RHEA-COMP:11604"/>
        <dbReference type="ChEBI" id="CHEBI:15378"/>
        <dbReference type="ChEBI" id="CHEBI:29999"/>
        <dbReference type="ChEBI" id="CHEBI:30616"/>
        <dbReference type="ChEBI" id="CHEBI:83421"/>
        <dbReference type="ChEBI" id="CHEBI:456216"/>
        <dbReference type="EC" id="2.7.11.1"/>
    </reaction>
</comment>
<organism evidence="5 6">
    <name type="scientific">Blumeria graminis f. sp. tritici</name>
    <dbReference type="NCBI Taxonomy" id="62690"/>
    <lineage>
        <taxon>Eukaryota</taxon>
        <taxon>Fungi</taxon>
        <taxon>Dikarya</taxon>
        <taxon>Ascomycota</taxon>
        <taxon>Pezizomycotina</taxon>
        <taxon>Leotiomycetes</taxon>
        <taxon>Erysiphales</taxon>
        <taxon>Erysiphaceae</taxon>
        <taxon>Blumeria</taxon>
    </lineage>
</organism>
<dbReference type="AlphaFoldDB" id="A0A9X9L864"/>
<dbReference type="InterPro" id="IPR008266">
    <property type="entry name" value="Tyr_kinase_AS"/>
</dbReference>
<comment type="catalytic activity">
    <reaction evidence="2">
        <text>L-threonyl-[protein] + ATP = O-phospho-L-threonyl-[protein] + ADP + H(+)</text>
        <dbReference type="Rhea" id="RHEA:46608"/>
        <dbReference type="Rhea" id="RHEA-COMP:11060"/>
        <dbReference type="Rhea" id="RHEA-COMP:11605"/>
        <dbReference type="ChEBI" id="CHEBI:15378"/>
        <dbReference type="ChEBI" id="CHEBI:30013"/>
        <dbReference type="ChEBI" id="CHEBI:30616"/>
        <dbReference type="ChEBI" id="CHEBI:61977"/>
        <dbReference type="ChEBI" id="CHEBI:456216"/>
        <dbReference type="EC" id="2.7.11.1"/>
    </reaction>
</comment>
<reference evidence="5 6" key="1">
    <citation type="submission" date="2018-08" db="EMBL/GenBank/DDBJ databases">
        <authorList>
            <person name="Muller C M."/>
        </authorList>
    </citation>
    <scope>NUCLEOTIDE SEQUENCE [LARGE SCALE GENOMIC DNA]</scope>
</reference>
<protein>
    <recommendedName>
        <fullName evidence="1">non-specific serine/threonine protein kinase</fullName>
        <ecNumber evidence="1">2.7.11.1</ecNumber>
    </recommendedName>
</protein>
<accession>A0A9X9L864</accession>
<dbReference type="PROSITE" id="PS00109">
    <property type="entry name" value="PROTEIN_KINASE_TYR"/>
    <property type="match status" value="1"/>
</dbReference>
<evidence type="ECO:0000313" key="6">
    <source>
        <dbReference type="Proteomes" id="UP000324639"/>
    </source>
</evidence>
<keyword evidence="6" id="KW-1185">Reference proteome</keyword>
<dbReference type="Gene3D" id="1.10.510.10">
    <property type="entry name" value="Transferase(Phosphotransferase) domain 1"/>
    <property type="match status" value="1"/>
</dbReference>
<dbReference type="GO" id="GO:0004674">
    <property type="term" value="F:protein serine/threonine kinase activity"/>
    <property type="evidence" value="ECO:0007669"/>
    <property type="project" value="UniProtKB-EC"/>
</dbReference>
<evidence type="ECO:0000256" key="2">
    <source>
        <dbReference type="ARBA" id="ARBA00047899"/>
    </source>
</evidence>
<evidence type="ECO:0000313" key="5">
    <source>
        <dbReference type="EMBL" id="VCU39002.1"/>
    </source>
</evidence>
<sequence>MLDRFRTKYETMSNPMKAIDGLIYNLHQYTMDFDGNATIATLDNQLAELITMISKKEVSISDFEVLTASIHNSASDSQIWASVIDTTNKNLREPSSILPVSKRVMMQKQHTSTSKKRNIAESNGYGKVANDLTQALKAELAGKVYRNVGNFWETQFENKAWSDLTLRIWQSYCDHGQCGSDNVFSADMDEAAMQRWLYAFQDRFLKQLMSKAEKPKSDKPVVKKEPKDPKVRGKFCHITKTKEFDGGLSERKLDFFIESATILDCQQHNWRDVRVVGELTASPGHKADKIHQLMRYVREIFYAQPLRRFVQGFCLHQNHVELWVVDRAGAYSSAEIDVIKSQEALVRALSSYMLMNDEELGLDPIIRYNEDDRCFVNIPRGTKKQRIIEISPQPVYRPETISSRGNTCFKTRDNKYLIKFSWGSGAKRSELEYLELAKKLPGVIHLKRSKSLYEVETHRKGIDFSSGYNWVMNSEGVHLSHGKTMDPKVEDYYMKRELTFAKLSPFGRPLNSCSTVREFVGGIRDAIIGHRNLHEIQILHGDVSEGNIILFGPNHKGVTKGLLIDLDMSTLLQDSRDNDEAKVITGTTKFMALGLLAGIKNKDFSIQQTYRHDLESFFYVLLVGCMSYGRDPESVPDHLEQWCTPSSAQNYGIKQSHIVCDFEIEIIGFFSPKFECLKDLARTIRKILFGQPTLSGERFMEYGTPENSDLLYDPIIVAFNETILKLEGKKYSRFTQNECPLFYL</sequence>
<dbReference type="InterPro" id="IPR040976">
    <property type="entry name" value="Pkinase_fungal"/>
</dbReference>
<name>A0A9X9L864_BLUGR</name>
<dbReference type="PANTHER" id="PTHR38248:SF2">
    <property type="entry name" value="FUNK1 11"/>
    <property type="match status" value="1"/>
</dbReference>
<evidence type="ECO:0000256" key="1">
    <source>
        <dbReference type="ARBA" id="ARBA00012513"/>
    </source>
</evidence>
<feature type="domain" description="Fungal-type protein kinase" evidence="4">
    <location>
        <begin position="254"/>
        <end position="625"/>
    </location>
</feature>
<dbReference type="Pfam" id="PF17667">
    <property type="entry name" value="Pkinase_fungal"/>
    <property type="match status" value="1"/>
</dbReference>
<dbReference type="Proteomes" id="UP000324639">
    <property type="component" value="Chromosome Bgt_-01"/>
</dbReference>
<dbReference type="PANTHER" id="PTHR38248">
    <property type="entry name" value="FUNK1 6"/>
    <property type="match status" value="1"/>
</dbReference>
<proteinExistence type="predicted"/>
<dbReference type="SUPFAM" id="SSF56112">
    <property type="entry name" value="Protein kinase-like (PK-like)"/>
    <property type="match status" value="1"/>
</dbReference>
<dbReference type="EC" id="2.7.11.1" evidence="1"/>
<evidence type="ECO:0000259" key="4">
    <source>
        <dbReference type="Pfam" id="PF17667"/>
    </source>
</evidence>
<evidence type="ECO:0000256" key="3">
    <source>
        <dbReference type="ARBA" id="ARBA00048679"/>
    </source>
</evidence>
<gene>
    <name evidence="5" type="ORF">BGT96224V316_LOCUS251</name>
</gene>
<dbReference type="InterPro" id="IPR011009">
    <property type="entry name" value="Kinase-like_dom_sf"/>
</dbReference>
<dbReference type="EMBL" id="LR026984">
    <property type="protein sequence ID" value="VCU39002.1"/>
    <property type="molecule type" value="Genomic_DNA"/>
</dbReference>